<sequence length="40" mass="4507">MNGNISALKSKKVNVTLKKVQEIAEILDIDDYAILFEQVD</sequence>
<dbReference type="EMBL" id="BK015233">
    <property type="protein sequence ID" value="DAD97232.1"/>
    <property type="molecule type" value="Genomic_DNA"/>
</dbReference>
<accession>A0A8S5NSM8</accession>
<reference evidence="1" key="1">
    <citation type="journal article" date="2021" name="Proc. Natl. Acad. Sci. U.S.A.">
        <title>A Catalog of Tens of Thousands of Viruses from Human Metagenomes Reveals Hidden Associations with Chronic Diseases.</title>
        <authorList>
            <person name="Tisza M.J."/>
            <person name="Buck C.B."/>
        </authorList>
    </citation>
    <scope>NUCLEOTIDE SEQUENCE</scope>
    <source>
        <strain evidence="1">CtWsj12</strain>
    </source>
</reference>
<evidence type="ECO:0000313" key="1">
    <source>
        <dbReference type="EMBL" id="DAD97232.1"/>
    </source>
</evidence>
<organism evidence="1">
    <name type="scientific">Siphoviridae sp. ctWsj12</name>
    <dbReference type="NCBI Taxonomy" id="2826363"/>
    <lineage>
        <taxon>Viruses</taxon>
        <taxon>Duplodnaviria</taxon>
        <taxon>Heunggongvirae</taxon>
        <taxon>Uroviricota</taxon>
        <taxon>Caudoviricetes</taxon>
    </lineage>
</organism>
<protein>
    <submittedName>
        <fullName evidence="1">Uncharacterized protein</fullName>
    </submittedName>
</protein>
<name>A0A8S5NSM8_9CAUD</name>
<proteinExistence type="predicted"/>